<evidence type="ECO:0000259" key="3">
    <source>
        <dbReference type="Pfam" id="PF25298"/>
    </source>
</evidence>
<dbReference type="InterPro" id="IPR057251">
    <property type="entry name" value="FP_C"/>
</dbReference>
<keyword evidence="5" id="KW-1185">Reference proteome</keyword>
<keyword evidence="1" id="KW-0175">Coiled coil</keyword>
<sequence>MLRSPTTTLSPKSAIPSRSESDIPRMVQNEGHTAAAVTQRAKRRRDSGDYSNLADFNSLKEELKYMIGQLMSTQSERLDKLENHILDIKDHTTKIEHTNGEIEKSMTFMSDQMSSIEAQIKKLELEKGEMALQILNLEDKLDFYDHQLNKTSIEIRNVPKIMNESKEKLYDTIHYLSKQLCTDLHYQEIRDVSRAPSKKENRTSTIRVEFSNTLSKARFLSASKMYNKNNPNNKINSNLLGYPEPKIPVYVAEQLTAKTKRLFYLARIFVKTHNYNSCWTTNGRIFIKEKVDGAYIIVKNEQQLETLSKPNTV</sequence>
<comment type="caution">
    <text evidence="4">The sequence shown here is derived from an EMBL/GenBank/DDBJ whole genome shotgun (WGS) entry which is preliminary data.</text>
</comment>
<evidence type="ECO:0000256" key="1">
    <source>
        <dbReference type="SAM" id="Coils"/>
    </source>
</evidence>
<accession>A0ABQ7PQM3</accession>
<evidence type="ECO:0000313" key="4">
    <source>
        <dbReference type="EMBL" id="KAG7294724.1"/>
    </source>
</evidence>
<feature type="domain" description="FP protein C-terminal" evidence="3">
    <location>
        <begin position="256"/>
        <end position="307"/>
    </location>
</feature>
<proteinExistence type="predicted"/>
<gene>
    <name evidence="4" type="ORF">JYU34_022924</name>
</gene>
<evidence type="ECO:0000313" key="5">
    <source>
        <dbReference type="Proteomes" id="UP000823941"/>
    </source>
</evidence>
<dbReference type="Pfam" id="PF25298">
    <property type="entry name" value="Baculo_FP_2nd"/>
    <property type="match status" value="1"/>
</dbReference>
<feature type="coiled-coil region" evidence="1">
    <location>
        <begin position="106"/>
        <end position="140"/>
    </location>
</feature>
<feature type="region of interest" description="Disordered" evidence="2">
    <location>
        <begin position="1"/>
        <end position="49"/>
    </location>
</feature>
<organism evidence="4 5">
    <name type="scientific">Plutella xylostella</name>
    <name type="common">Diamondback moth</name>
    <name type="synonym">Plutella maculipennis</name>
    <dbReference type="NCBI Taxonomy" id="51655"/>
    <lineage>
        <taxon>Eukaryota</taxon>
        <taxon>Metazoa</taxon>
        <taxon>Ecdysozoa</taxon>
        <taxon>Arthropoda</taxon>
        <taxon>Hexapoda</taxon>
        <taxon>Insecta</taxon>
        <taxon>Pterygota</taxon>
        <taxon>Neoptera</taxon>
        <taxon>Endopterygota</taxon>
        <taxon>Lepidoptera</taxon>
        <taxon>Glossata</taxon>
        <taxon>Ditrysia</taxon>
        <taxon>Yponomeutoidea</taxon>
        <taxon>Plutellidae</taxon>
        <taxon>Plutella</taxon>
    </lineage>
</organism>
<evidence type="ECO:0000256" key="2">
    <source>
        <dbReference type="SAM" id="MobiDB-lite"/>
    </source>
</evidence>
<feature type="compositionally biased region" description="Polar residues" evidence="2">
    <location>
        <begin position="1"/>
        <end position="11"/>
    </location>
</feature>
<protein>
    <recommendedName>
        <fullName evidence="3">FP protein C-terminal domain-containing protein</fullName>
    </recommendedName>
</protein>
<dbReference type="EMBL" id="JAHIBW010000287">
    <property type="protein sequence ID" value="KAG7294724.1"/>
    <property type="molecule type" value="Genomic_DNA"/>
</dbReference>
<reference evidence="4 5" key="1">
    <citation type="submission" date="2021-06" db="EMBL/GenBank/DDBJ databases">
        <title>A haploid diamondback moth (Plutella xylostella L.) genome assembly resolves 31 chromosomes and identifies a diamide resistance mutation.</title>
        <authorList>
            <person name="Ward C.M."/>
            <person name="Perry K.D."/>
            <person name="Baker G."/>
            <person name="Powis K."/>
            <person name="Heckel D.G."/>
            <person name="Baxter S.W."/>
        </authorList>
    </citation>
    <scope>NUCLEOTIDE SEQUENCE [LARGE SCALE GENOMIC DNA]</scope>
    <source>
        <strain evidence="4 5">LV</strain>
        <tissue evidence="4">Single pupa</tissue>
    </source>
</reference>
<name>A0ABQ7PQM3_PLUXY</name>
<dbReference type="Proteomes" id="UP000823941">
    <property type="component" value="Unassembled WGS sequence"/>
</dbReference>